<keyword evidence="16" id="KW-0325">Glycoprotein</keyword>
<dbReference type="PANTHER" id="PTHR47976">
    <property type="entry name" value="G-TYPE LECTIN S-RECEPTOR-LIKE SERINE/THREONINE-PROTEIN KINASE SD2-5"/>
    <property type="match status" value="1"/>
</dbReference>
<dbReference type="PROSITE" id="PS50948">
    <property type="entry name" value="PAN"/>
    <property type="match status" value="1"/>
</dbReference>
<evidence type="ECO:0000259" key="21">
    <source>
        <dbReference type="PROSITE" id="PS50011"/>
    </source>
</evidence>
<dbReference type="InterPro" id="IPR011009">
    <property type="entry name" value="Kinase-like_dom_sf"/>
</dbReference>
<keyword evidence="6" id="KW-0812">Transmembrane</keyword>
<keyword evidence="2 19" id="KW-0723">Serine/threonine-protein kinase</keyword>
<evidence type="ECO:0000256" key="3">
    <source>
        <dbReference type="ARBA" id="ARBA00022536"/>
    </source>
</evidence>
<evidence type="ECO:0000256" key="9">
    <source>
        <dbReference type="ARBA" id="ARBA00022741"/>
    </source>
</evidence>
<dbReference type="InterPro" id="IPR003609">
    <property type="entry name" value="Pan_app"/>
</dbReference>
<keyword evidence="11 19" id="KW-0067">ATP-binding</keyword>
<keyword evidence="4" id="KW-0597">Phosphoprotein</keyword>
<evidence type="ECO:0000256" key="19">
    <source>
        <dbReference type="PIRNR" id="PIRNR000641"/>
    </source>
</evidence>
<evidence type="ECO:0000256" key="17">
    <source>
        <dbReference type="ARBA" id="ARBA00047899"/>
    </source>
</evidence>
<keyword evidence="8" id="KW-0430">Lectin</keyword>
<evidence type="ECO:0000256" key="2">
    <source>
        <dbReference type="ARBA" id="ARBA00022527"/>
    </source>
</evidence>
<evidence type="ECO:0000313" key="25">
    <source>
        <dbReference type="Proteomes" id="UP000032180"/>
    </source>
</evidence>
<dbReference type="PROSITE" id="PS50927">
    <property type="entry name" value="BULB_LECTIN"/>
    <property type="match status" value="1"/>
</dbReference>
<evidence type="ECO:0000256" key="1">
    <source>
        <dbReference type="ARBA" id="ARBA00004479"/>
    </source>
</evidence>
<dbReference type="STRING" id="77586.A0A0D9V1T5"/>
<evidence type="ECO:0000256" key="18">
    <source>
        <dbReference type="ARBA" id="ARBA00048679"/>
    </source>
</evidence>
<protein>
    <recommendedName>
        <fullName evidence="19">Receptor-like serine/threonine-protein kinase</fullName>
        <ecNumber evidence="19">2.7.11.1</ecNumber>
    </recommendedName>
</protein>
<keyword evidence="12" id="KW-1133">Transmembrane helix</keyword>
<evidence type="ECO:0000313" key="24">
    <source>
        <dbReference type="EnsemblPlants" id="LPERR01G16300.1"/>
    </source>
</evidence>
<accession>A0A0D9V1T5</accession>
<comment type="catalytic activity">
    <reaction evidence="18 19">
        <text>L-seryl-[protein] + ATP = O-phospho-L-seryl-[protein] + ADP + H(+)</text>
        <dbReference type="Rhea" id="RHEA:17989"/>
        <dbReference type="Rhea" id="RHEA-COMP:9863"/>
        <dbReference type="Rhea" id="RHEA-COMP:11604"/>
        <dbReference type="ChEBI" id="CHEBI:15378"/>
        <dbReference type="ChEBI" id="CHEBI:29999"/>
        <dbReference type="ChEBI" id="CHEBI:30616"/>
        <dbReference type="ChEBI" id="CHEBI:83421"/>
        <dbReference type="ChEBI" id="CHEBI:456216"/>
        <dbReference type="EC" id="2.7.11.1"/>
    </reaction>
</comment>
<dbReference type="EC" id="2.7.11.1" evidence="19"/>
<dbReference type="InterPro" id="IPR000719">
    <property type="entry name" value="Prot_kinase_dom"/>
</dbReference>
<dbReference type="InterPro" id="IPR036426">
    <property type="entry name" value="Bulb-type_lectin_dom_sf"/>
</dbReference>
<evidence type="ECO:0000256" key="20">
    <source>
        <dbReference type="PROSITE-ProRule" id="PRU10141"/>
    </source>
</evidence>
<dbReference type="CDD" id="cd00028">
    <property type="entry name" value="B_lectin"/>
    <property type="match status" value="1"/>
</dbReference>
<evidence type="ECO:0000259" key="23">
    <source>
        <dbReference type="PROSITE" id="PS50948"/>
    </source>
</evidence>
<dbReference type="SMART" id="SM00108">
    <property type="entry name" value="B_lectin"/>
    <property type="match status" value="1"/>
</dbReference>
<dbReference type="Proteomes" id="UP000032180">
    <property type="component" value="Chromosome 1"/>
</dbReference>
<dbReference type="InterPro" id="IPR001480">
    <property type="entry name" value="Bulb-type_lectin_dom"/>
</dbReference>
<dbReference type="AlphaFoldDB" id="A0A0D9V1T5"/>
<evidence type="ECO:0000256" key="11">
    <source>
        <dbReference type="ARBA" id="ARBA00022840"/>
    </source>
</evidence>
<dbReference type="PROSITE" id="PS00107">
    <property type="entry name" value="PROTEIN_KINASE_ATP"/>
    <property type="match status" value="1"/>
</dbReference>
<evidence type="ECO:0000256" key="8">
    <source>
        <dbReference type="ARBA" id="ARBA00022734"/>
    </source>
</evidence>
<dbReference type="EnsemblPlants" id="LPERR01G16300.1">
    <property type="protein sequence ID" value="LPERR01G16300.1"/>
    <property type="gene ID" value="LPERR01G16300"/>
</dbReference>
<dbReference type="InterPro" id="IPR008271">
    <property type="entry name" value="Ser/Thr_kinase_AS"/>
</dbReference>
<evidence type="ECO:0000256" key="6">
    <source>
        <dbReference type="ARBA" id="ARBA00022692"/>
    </source>
</evidence>
<dbReference type="GO" id="GO:0005524">
    <property type="term" value="F:ATP binding"/>
    <property type="evidence" value="ECO:0007669"/>
    <property type="project" value="UniProtKB-UniRule"/>
</dbReference>
<dbReference type="PIRSF" id="PIRSF000641">
    <property type="entry name" value="SRK"/>
    <property type="match status" value="1"/>
</dbReference>
<dbReference type="SUPFAM" id="SSF56112">
    <property type="entry name" value="Protein kinase-like (PK-like)"/>
    <property type="match status" value="1"/>
</dbReference>
<organism evidence="24 25">
    <name type="scientific">Leersia perrieri</name>
    <dbReference type="NCBI Taxonomy" id="77586"/>
    <lineage>
        <taxon>Eukaryota</taxon>
        <taxon>Viridiplantae</taxon>
        <taxon>Streptophyta</taxon>
        <taxon>Embryophyta</taxon>
        <taxon>Tracheophyta</taxon>
        <taxon>Spermatophyta</taxon>
        <taxon>Magnoliopsida</taxon>
        <taxon>Liliopsida</taxon>
        <taxon>Poales</taxon>
        <taxon>Poaceae</taxon>
        <taxon>BOP clade</taxon>
        <taxon>Oryzoideae</taxon>
        <taxon>Oryzeae</taxon>
        <taxon>Oryzinae</taxon>
        <taxon>Leersia</taxon>
    </lineage>
</organism>
<dbReference type="GO" id="GO:0106310">
    <property type="term" value="F:protein serine kinase activity"/>
    <property type="evidence" value="ECO:0007669"/>
    <property type="project" value="RHEA"/>
</dbReference>
<dbReference type="Gene3D" id="1.10.510.10">
    <property type="entry name" value="Transferase(Phosphotransferase) domain 1"/>
    <property type="match status" value="1"/>
</dbReference>
<keyword evidence="5 19" id="KW-0808">Transferase</keyword>
<dbReference type="FunFam" id="1.10.510.10:FF:000248">
    <property type="entry name" value="S-receptor-like kinase 5"/>
    <property type="match status" value="1"/>
</dbReference>
<dbReference type="PANTHER" id="PTHR47976:SF42">
    <property type="entry name" value="RECEPTOR-LIKE SERINE_THREONINE-PROTEIN KINASE"/>
    <property type="match status" value="1"/>
</dbReference>
<dbReference type="Gramene" id="LPERR01G16300.1">
    <property type="protein sequence ID" value="LPERR01G16300.1"/>
    <property type="gene ID" value="LPERR01G16300"/>
</dbReference>
<feature type="domain" description="Bulb-type lectin" evidence="22">
    <location>
        <begin position="91"/>
        <end position="210"/>
    </location>
</feature>
<dbReference type="HOGENOM" id="CLU_000288_116_2_1"/>
<evidence type="ECO:0000259" key="22">
    <source>
        <dbReference type="PROSITE" id="PS50927"/>
    </source>
</evidence>
<feature type="domain" description="Apple" evidence="23">
    <location>
        <begin position="382"/>
        <end position="470"/>
    </location>
</feature>
<dbReference type="SUPFAM" id="SSF51110">
    <property type="entry name" value="alpha-D-mannose-specific plant lectins"/>
    <property type="match status" value="1"/>
</dbReference>
<evidence type="ECO:0000256" key="10">
    <source>
        <dbReference type="ARBA" id="ARBA00022777"/>
    </source>
</evidence>
<dbReference type="GO" id="GO:0016020">
    <property type="term" value="C:membrane"/>
    <property type="evidence" value="ECO:0007669"/>
    <property type="project" value="UniProtKB-SubCell"/>
</dbReference>
<dbReference type="GO" id="GO:0004674">
    <property type="term" value="F:protein serine/threonine kinase activity"/>
    <property type="evidence" value="ECO:0007669"/>
    <property type="project" value="UniProtKB-KW"/>
</dbReference>
<proteinExistence type="inferred from homology"/>
<evidence type="ECO:0000256" key="5">
    <source>
        <dbReference type="ARBA" id="ARBA00022679"/>
    </source>
</evidence>
<evidence type="ECO:0000256" key="14">
    <source>
        <dbReference type="ARBA" id="ARBA00023157"/>
    </source>
</evidence>
<keyword evidence="7" id="KW-0732">Signal</keyword>
<dbReference type="GO" id="GO:0030246">
    <property type="term" value="F:carbohydrate binding"/>
    <property type="evidence" value="ECO:0007669"/>
    <property type="project" value="UniProtKB-KW"/>
</dbReference>
<feature type="domain" description="Protein kinase" evidence="21">
    <location>
        <begin position="533"/>
        <end position="816"/>
    </location>
</feature>
<evidence type="ECO:0000256" key="12">
    <source>
        <dbReference type="ARBA" id="ARBA00022989"/>
    </source>
</evidence>
<keyword evidence="9 19" id="KW-0547">Nucleotide-binding</keyword>
<evidence type="ECO:0000256" key="16">
    <source>
        <dbReference type="ARBA" id="ARBA00023180"/>
    </source>
</evidence>
<comment type="subcellular location">
    <subcellularLocation>
        <location evidence="1">Membrane</location>
        <topology evidence="1">Single-pass type I membrane protein</topology>
    </subcellularLocation>
</comment>
<dbReference type="SMART" id="SM00220">
    <property type="entry name" value="S_TKc"/>
    <property type="match status" value="1"/>
</dbReference>
<dbReference type="InterPro" id="IPR017441">
    <property type="entry name" value="Protein_kinase_ATP_BS"/>
</dbReference>
<dbReference type="PROSITE" id="PS00108">
    <property type="entry name" value="PROTEIN_KINASE_ST"/>
    <property type="match status" value="1"/>
</dbReference>
<keyword evidence="25" id="KW-1185">Reference proteome</keyword>
<feature type="binding site" evidence="20">
    <location>
        <position position="560"/>
    </location>
    <ligand>
        <name>ATP</name>
        <dbReference type="ChEBI" id="CHEBI:30616"/>
    </ligand>
</feature>
<dbReference type="InterPro" id="IPR051343">
    <property type="entry name" value="G-type_lectin_kinases/EP1-like"/>
</dbReference>
<keyword evidence="10 19" id="KW-0418">Kinase</keyword>
<dbReference type="Gene3D" id="3.30.200.20">
    <property type="entry name" value="Phosphorylase Kinase, domain 1"/>
    <property type="match status" value="1"/>
</dbReference>
<reference evidence="24" key="3">
    <citation type="submission" date="2015-04" db="UniProtKB">
        <authorList>
            <consortium name="EnsemblPlants"/>
        </authorList>
    </citation>
    <scope>IDENTIFICATION</scope>
</reference>
<dbReference type="PROSITE" id="PS50011">
    <property type="entry name" value="PROTEIN_KINASE_DOM"/>
    <property type="match status" value="1"/>
</dbReference>
<dbReference type="Pfam" id="PF01453">
    <property type="entry name" value="B_lectin"/>
    <property type="match status" value="1"/>
</dbReference>
<evidence type="ECO:0000256" key="4">
    <source>
        <dbReference type="ARBA" id="ARBA00022553"/>
    </source>
</evidence>
<dbReference type="FunFam" id="3.30.200.20:FF:000178">
    <property type="entry name" value="serine/threonine-protein kinase PBS1-like"/>
    <property type="match status" value="1"/>
</dbReference>
<dbReference type="Pfam" id="PF00069">
    <property type="entry name" value="Pkinase"/>
    <property type="match status" value="1"/>
</dbReference>
<reference evidence="24 25" key="1">
    <citation type="submission" date="2012-08" db="EMBL/GenBank/DDBJ databases">
        <title>Oryza genome evolution.</title>
        <authorList>
            <person name="Wing R.A."/>
        </authorList>
    </citation>
    <scope>NUCLEOTIDE SEQUENCE</scope>
</reference>
<dbReference type="eggNOG" id="ENOG502QUNW">
    <property type="taxonomic scope" value="Eukaryota"/>
</dbReference>
<dbReference type="Gene3D" id="2.90.10.10">
    <property type="entry name" value="Bulb-type lectin domain"/>
    <property type="match status" value="1"/>
</dbReference>
<name>A0A0D9V1T5_9ORYZ</name>
<sequence>MFHAHVAGQWYPGSQLWACASVQIVVPIGGNVHAIGRPIDHLACGSERRLLVHAVSKCNMLMAILCMIGFRIFPTAVPQLSSAVPPNQWTFDFRTANFSMNPNYIIFSNTDSSYMTYFGFHSEDKHGFFLSVFFSDMKTVIWSANPENPAQYEATLNFTRDGDLLLSDSNGSIVWSTGTKGKQVANMSLDHLGNLVLSDHRNNIVWQSFHHPTDTLMLGQSLCVGMNLRAKPSAKKWESSRIYLSAYLGGLQYSFEPAAYTRSFGATIIDNSTSTCYTFVNGSLGFPNHIIALPPTRSFQLMRLESDGHLRLYEILAFPIKQQLVFDVLSAVMDYCDYPLACGDYGVCSNGQCSCPSFTYFRFKNERHPEEGCIPISSTISCNHQHDHQLKPLTDVSYARGTTMFQSLATPSLTEDVCKSSCLRDCSCRVTYFQHNGDGANGTCLLLSERNLILFIEGSQVGLSAFMKIQGDRSKRKTIRTAVGSATAFFSLISILISAVIWEMKKKVDEENLNFISGAPRRFSYDELKVATHNFSLKLGAGGFGSVFKGKIGKETIAVKRLEGVEQGMEEFLAEVKTVGRIHHLNLVNLIGFCSEKSHRLLVYEYMSNGSLDKWIFQTGPVFTLSWKTRRSIIMAIARGLAYLHEECKEKIAHLDIKPQNILLDDKFNAKLSDFGLSKLISRDQSKIMTRMRGTRGYLAPEWLGSKITEKADTYSFGIVMIEIICSRKNLDESQPEDSIHLISLLQEKARSGKLFDLVDNGRNETEFHVEEVMEMMKLAMWCLQVDSTRRPLMSIVAKVLEGAMTMDDMPDYSFVPSYASNHANIASSNLSYKPSESHLSGPR</sequence>
<keyword evidence="3" id="KW-0245">EGF-like domain</keyword>
<keyword evidence="13" id="KW-0472">Membrane</keyword>
<keyword evidence="15" id="KW-0675">Receptor</keyword>
<evidence type="ECO:0000256" key="15">
    <source>
        <dbReference type="ARBA" id="ARBA00023170"/>
    </source>
</evidence>
<comment type="similarity">
    <text evidence="19">Belongs to the protein kinase superfamily. Ser/Thr protein kinase family.</text>
</comment>
<evidence type="ECO:0000256" key="13">
    <source>
        <dbReference type="ARBA" id="ARBA00023136"/>
    </source>
</evidence>
<dbReference type="InterPro" id="IPR024171">
    <property type="entry name" value="SRK-like_kinase"/>
</dbReference>
<keyword evidence="14" id="KW-1015">Disulfide bond</keyword>
<comment type="catalytic activity">
    <reaction evidence="17 19">
        <text>L-threonyl-[protein] + ATP = O-phospho-L-threonyl-[protein] + ADP + H(+)</text>
        <dbReference type="Rhea" id="RHEA:46608"/>
        <dbReference type="Rhea" id="RHEA-COMP:11060"/>
        <dbReference type="Rhea" id="RHEA-COMP:11605"/>
        <dbReference type="ChEBI" id="CHEBI:15378"/>
        <dbReference type="ChEBI" id="CHEBI:30013"/>
        <dbReference type="ChEBI" id="CHEBI:30616"/>
        <dbReference type="ChEBI" id="CHEBI:61977"/>
        <dbReference type="ChEBI" id="CHEBI:456216"/>
        <dbReference type="EC" id="2.7.11.1"/>
    </reaction>
</comment>
<evidence type="ECO:0000256" key="7">
    <source>
        <dbReference type="ARBA" id="ARBA00022729"/>
    </source>
</evidence>
<dbReference type="GO" id="GO:0051707">
    <property type="term" value="P:response to other organism"/>
    <property type="evidence" value="ECO:0007669"/>
    <property type="project" value="UniProtKB-ARBA"/>
</dbReference>
<reference evidence="25" key="2">
    <citation type="submission" date="2013-12" db="EMBL/GenBank/DDBJ databases">
        <authorList>
            <person name="Yu Y."/>
            <person name="Lee S."/>
            <person name="de Baynast K."/>
            <person name="Wissotski M."/>
            <person name="Liu L."/>
            <person name="Talag J."/>
            <person name="Goicoechea J."/>
            <person name="Angelova A."/>
            <person name="Jetty R."/>
            <person name="Kudrna D."/>
            <person name="Golser W."/>
            <person name="Rivera L."/>
            <person name="Zhang J."/>
            <person name="Wing R."/>
        </authorList>
    </citation>
    <scope>NUCLEOTIDE SEQUENCE</scope>
</reference>